<keyword evidence="3" id="KW-1185">Reference proteome</keyword>
<dbReference type="InterPro" id="IPR013103">
    <property type="entry name" value="RVT_2"/>
</dbReference>
<comment type="caution">
    <text evidence="2">The sequence shown here is derived from an EMBL/GenBank/DDBJ whole genome shotgun (WGS) entry which is preliminary data.</text>
</comment>
<evidence type="ECO:0000313" key="3">
    <source>
        <dbReference type="Proteomes" id="UP000326396"/>
    </source>
</evidence>
<sequence length="170" mass="19395">MNMETEALKKNGTWERCMLPQGKNPVGCKWVFNIKYKSDGTIERHKARLVAKGYTQTYANKDWPLHQLDVKNVFLHGDLKEEVYMEPPPGFSDNFQENEVGMVDCKTNDTPMAVNHKLRMVDGAKPTNRERYLKGTSGRGIVFKKNGHLNAEVFTDADWGGNPNDKRHPS</sequence>
<name>A0A5N6LHP7_9ASTR</name>
<gene>
    <name evidence="2" type="ORF">E3N88_42478</name>
</gene>
<evidence type="ECO:0000313" key="2">
    <source>
        <dbReference type="EMBL" id="KAD1664214.1"/>
    </source>
</evidence>
<protein>
    <recommendedName>
        <fullName evidence="1">Reverse transcriptase Ty1/copia-type domain-containing protein</fullName>
    </recommendedName>
</protein>
<feature type="domain" description="Reverse transcriptase Ty1/copia-type" evidence="1">
    <location>
        <begin position="59"/>
        <end position="101"/>
    </location>
</feature>
<reference evidence="2 3" key="1">
    <citation type="submission" date="2019-05" db="EMBL/GenBank/DDBJ databases">
        <title>Mikania micrantha, genome provides insights into the molecular mechanism of rapid growth.</title>
        <authorList>
            <person name="Liu B."/>
        </authorList>
    </citation>
    <scope>NUCLEOTIDE SEQUENCE [LARGE SCALE GENOMIC DNA]</scope>
    <source>
        <strain evidence="2">NLD-2019</strain>
        <tissue evidence="2">Leaf</tissue>
    </source>
</reference>
<feature type="domain" description="Reverse transcriptase Ty1/copia-type" evidence="1">
    <location>
        <begin position="11"/>
        <end position="57"/>
    </location>
</feature>
<organism evidence="2 3">
    <name type="scientific">Mikania micrantha</name>
    <name type="common">bitter vine</name>
    <dbReference type="NCBI Taxonomy" id="192012"/>
    <lineage>
        <taxon>Eukaryota</taxon>
        <taxon>Viridiplantae</taxon>
        <taxon>Streptophyta</taxon>
        <taxon>Embryophyta</taxon>
        <taxon>Tracheophyta</taxon>
        <taxon>Spermatophyta</taxon>
        <taxon>Magnoliopsida</taxon>
        <taxon>eudicotyledons</taxon>
        <taxon>Gunneridae</taxon>
        <taxon>Pentapetalae</taxon>
        <taxon>asterids</taxon>
        <taxon>campanulids</taxon>
        <taxon>Asterales</taxon>
        <taxon>Asteraceae</taxon>
        <taxon>Asteroideae</taxon>
        <taxon>Heliantheae alliance</taxon>
        <taxon>Eupatorieae</taxon>
        <taxon>Mikania</taxon>
    </lineage>
</organism>
<dbReference type="Pfam" id="PF07727">
    <property type="entry name" value="RVT_2"/>
    <property type="match status" value="2"/>
</dbReference>
<accession>A0A5N6LHP7</accession>
<proteinExistence type="predicted"/>
<dbReference type="EMBL" id="SZYD01000605">
    <property type="protein sequence ID" value="KAD1664214.1"/>
    <property type="molecule type" value="Genomic_DNA"/>
</dbReference>
<dbReference type="Proteomes" id="UP000326396">
    <property type="component" value="Unassembled WGS sequence"/>
</dbReference>
<evidence type="ECO:0000259" key="1">
    <source>
        <dbReference type="Pfam" id="PF07727"/>
    </source>
</evidence>
<dbReference type="AlphaFoldDB" id="A0A5N6LHP7"/>
<dbReference type="OrthoDB" id="1917367at2759"/>